<dbReference type="AlphaFoldDB" id="F0XH83"/>
<keyword evidence="2" id="KW-1185">Reference proteome</keyword>
<evidence type="ECO:0000313" key="2">
    <source>
        <dbReference type="Proteomes" id="UP000007796"/>
    </source>
</evidence>
<dbReference type="HOGENOM" id="CLU_2638300_0_0_1"/>
<dbReference type="InParanoid" id="F0XH83"/>
<name>F0XH83_GROCL</name>
<gene>
    <name evidence="1" type="ORF">CMQ_2720</name>
</gene>
<evidence type="ECO:0000313" key="1">
    <source>
        <dbReference type="EMBL" id="EFX02791.1"/>
    </source>
</evidence>
<reference evidence="1 2" key="1">
    <citation type="journal article" date="2011" name="Proc. Natl. Acad. Sci. U.S.A.">
        <title>Genome and transcriptome analyses of the mountain pine beetle-fungal symbiont Grosmannia clavigera, a lodgepole pine pathogen.</title>
        <authorList>
            <person name="DiGuistini S."/>
            <person name="Wang Y."/>
            <person name="Liao N.Y."/>
            <person name="Taylor G."/>
            <person name="Tanguay P."/>
            <person name="Feau N."/>
            <person name="Henrissat B."/>
            <person name="Chan S.K."/>
            <person name="Hesse-Orce U."/>
            <person name="Alamouti S.M."/>
            <person name="Tsui C.K.M."/>
            <person name="Docking R.T."/>
            <person name="Levasseur A."/>
            <person name="Haridas S."/>
            <person name="Robertson G."/>
            <person name="Birol I."/>
            <person name="Holt R.A."/>
            <person name="Marra M.A."/>
            <person name="Hamelin R.C."/>
            <person name="Hirst M."/>
            <person name="Jones S.J.M."/>
            <person name="Bohlmann J."/>
            <person name="Breuil C."/>
        </authorList>
    </citation>
    <scope>NUCLEOTIDE SEQUENCE [LARGE SCALE GENOMIC DNA]</scope>
    <source>
        <strain evidence="2">kw1407 / UAMH 11150</strain>
    </source>
</reference>
<accession>F0XH83</accession>
<dbReference type="Proteomes" id="UP000007796">
    <property type="component" value="Unassembled WGS sequence"/>
</dbReference>
<sequence>MAPLSPRAAAARNGTFRYQIQDHYTDPLFDETKVCTPGSATQTPHVKIAISAFFDISTSAQLKAICRLSGMTRSMRA</sequence>
<proteinExistence type="predicted"/>
<dbReference type="EMBL" id="GL629769">
    <property type="protein sequence ID" value="EFX02791.1"/>
    <property type="molecule type" value="Genomic_DNA"/>
</dbReference>
<dbReference type="GeneID" id="25975741"/>
<dbReference type="RefSeq" id="XP_014172273.1">
    <property type="nucleotide sequence ID" value="XM_014316798.1"/>
</dbReference>
<organism evidence="2">
    <name type="scientific">Grosmannia clavigera (strain kw1407 / UAMH 11150)</name>
    <name type="common">Blue stain fungus</name>
    <name type="synonym">Graphiocladiella clavigera</name>
    <dbReference type="NCBI Taxonomy" id="655863"/>
    <lineage>
        <taxon>Eukaryota</taxon>
        <taxon>Fungi</taxon>
        <taxon>Dikarya</taxon>
        <taxon>Ascomycota</taxon>
        <taxon>Pezizomycotina</taxon>
        <taxon>Sordariomycetes</taxon>
        <taxon>Sordariomycetidae</taxon>
        <taxon>Ophiostomatales</taxon>
        <taxon>Ophiostomataceae</taxon>
        <taxon>Leptographium</taxon>
    </lineage>
</organism>
<protein>
    <submittedName>
        <fullName evidence="1">Uncharacterized protein</fullName>
    </submittedName>
</protein>